<dbReference type="Proteomes" id="UP001244341">
    <property type="component" value="Chromosome 2b"/>
</dbReference>
<sequence length="487" mass="50905">MDTDKYGLKAASQCDTLIREYCRGVRPNAKKALKQIAKQTGSALPRRYLARLIYHEAAGSISPGTVGSGSSLKRIQLLQEAYEHAVEATSLAPNSLSCAALRATLAINLLVEESALLNPSNKPAKKGQGMSSLDKKCQELRERFRGSIDACRTALEHASPVMVEPVITMITSTHTTCDPCSLLQEKILEWFKNGSWQEIAAEKRSVLTSMQQVLQSCYALLDSTQVPVNSIIKLLQHILRPYGAEQQMLASSRVGSSSAAAGPAPANGTGALQLPTAQLHHAAIGELLRLLRPAGGGPPPATATADCDPPPAIGAAGGAADAADLAPLPLSVEKPWDPSKPAAAAAAPKAAAGAGAGRGKGRGGKGRAAVAAGAAKKRERSRRERFMDVESFWRSCSPEQRSQLLQVPLAPLLEGVKQESGSEAAEELMEGLVLLREQANTSARYWLCAASAAAATPAAAATAAAVAAMQHIGAVSPGICDVWEVPG</sequence>
<dbReference type="EMBL" id="CP126209">
    <property type="protein sequence ID" value="WIA10237.1"/>
    <property type="molecule type" value="Genomic_DNA"/>
</dbReference>
<evidence type="ECO:0000256" key="1">
    <source>
        <dbReference type="SAM" id="MobiDB-lite"/>
    </source>
</evidence>
<feature type="region of interest" description="Disordered" evidence="1">
    <location>
        <begin position="353"/>
        <end position="376"/>
    </location>
</feature>
<proteinExistence type="predicted"/>
<gene>
    <name evidence="2" type="ORF">OEZ85_010437</name>
</gene>
<evidence type="ECO:0000313" key="2">
    <source>
        <dbReference type="EMBL" id="WIA10237.1"/>
    </source>
</evidence>
<reference evidence="2 3" key="1">
    <citation type="submission" date="2023-05" db="EMBL/GenBank/DDBJ databases">
        <title>A 100% complete, gapless, phased diploid assembly of the Scenedesmus obliquus UTEX 3031 genome.</title>
        <authorList>
            <person name="Biondi T.C."/>
            <person name="Hanschen E.R."/>
            <person name="Kwon T."/>
            <person name="Eng W."/>
            <person name="Kruse C.P.S."/>
            <person name="Koehler S.I."/>
            <person name="Kunde Y."/>
            <person name="Gleasner C.D."/>
            <person name="You Mak K.T."/>
            <person name="Polle J."/>
            <person name="Hovde B.T."/>
            <person name="Starkenburg S.R."/>
        </authorList>
    </citation>
    <scope>NUCLEOTIDE SEQUENCE [LARGE SCALE GENOMIC DNA]</scope>
    <source>
        <strain evidence="2 3">DOE0152z</strain>
    </source>
</reference>
<organism evidence="2 3">
    <name type="scientific">Tetradesmus obliquus</name>
    <name type="common">Green alga</name>
    <name type="synonym">Acutodesmus obliquus</name>
    <dbReference type="NCBI Taxonomy" id="3088"/>
    <lineage>
        <taxon>Eukaryota</taxon>
        <taxon>Viridiplantae</taxon>
        <taxon>Chlorophyta</taxon>
        <taxon>core chlorophytes</taxon>
        <taxon>Chlorophyceae</taxon>
        <taxon>CS clade</taxon>
        <taxon>Sphaeropleales</taxon>
        <taxon>Scenedesmaceae</taxon>
        <taxon>Tetradesmus</taxon>
    </lineage>
</organism>
<accession>A0ABY8TMA6</accession>
<name>A0ABY8TMA6_TETOB</name>
<keyword evidence="3" id="KW-1185">Reference proteome</keyword>
<evidence type="ECO:0000313" key="3">
    <source>
        <dbReference type="Proteomes" id="UP001244341"/>
    </source>
</evidence>
<feature type="region of interest" description="Disordered" evidence="1">
    <location>
        <begin position="291"/>
        <end position="319"/>
    </location>
</feature>
<protein>
    <submittedName>
        <fullName evidence="2">Uncharacterized protein</fullName>
    </submittedName>
</protein>